<evidence type="ECO:0000256" key="14">
    <source>
        <dbReference type="ARBA" id="ARBA00023014"/>
    </source>
</evidence>
<evidence type="ECO:0000256" key="5">
    <source>
        <dbReference type="ARBA" id="ARBA00013214"/>
    </source>
</evidence>
<evidence type="ECO:0000256" key="17">
    <source>
        <dbReference type="PROSITE-ProRule" id="PRU00493"/>
    </source>
</evidence>
<keyword evidence="12" id="KW-0560">Oxidoreductase</keyword>
<dbReference type="GO" id="GO:0016491">
    <property type="term" value="F:oxidoreductase activity"/>
    <property type="evidence" value="ECO:0007669"/>
    <property type="project" value="UniProtKB-KW"/>
</dbReference>
<evidence type="ECO:0000256" key="16">
    <source>
        <dbReference type="ARBA" id="ARBA00049029"/>
    </source>
</evidence>
<evidence type="ECO:0000259" key="20">
    <source>
        <dbReference type="PROSITE" id="PS51918"/>
    </source>
</evidence>
<dbReference type="InterPro" id="IPR050244">
    <property type="entry name" value="Auton_GlycylRad_Cofactor"/>
</dbReference>
<evidence type="ECO:0000256" key="13">
    <source>
        <dbReference type="ARBA" id="ARBA00023004"/>
    </source>
</evidence>
<dbReference type="InterPro" id="IPR058240">
    <property type="entry name" value="rSAM_sf"/>
</dbReference>
<dbReference type="EC" id="2.3.1.54" evidence="5"/>
<evidence type="ECO:0000256" key="4">
    <source>
        <dbReference type="ARBA" id="ARBA00009777"/>
    </source>
</evidence>
<evidence type="ECO:0000256" key="1">
    <source>
        <dbReference type="ARBA" id="ARBA00001966"/>
    </source>
</evidence>
<dbReference type="SUPFAM" id="SSF102114">
    <property type="entry name" value="Radical SAM enzymes"/>
    <property type="match status" value="1"/>
</dbReference>
<keyword evidence="7" id="KW-0963">Cytoplasm</keyword>
<dbReference type="SUPFAM" id="SSF51998">
    <property type="entry name" value="PFL-like glycyl radical enzymes"/>
    <property type="match status" value="1"/>
</dbReference>
<evidence type="ECO:0000313" key="21">
    <source>
        <dbReference type="EMBL" id="KAL3760044.1"/>
    </source>
</evidence>
<comment type="caution">
    <text evidence="21">The sequence shown here is derived from an EMBL/GenBank/DDBJ whole genome shotgun (WGS) entry which is preliminary data.</text>
</comment>
<keyword evidence="13" id="KW-0408">Iron</keyword>
<dbReference type="InterPro" id="IPR007197">
    <property type="entry name" value="rSAM"/>
</dbReference>
<reference evidence="21 22" key="1">
    <citation type="submission" date="2024-10" db="EMBL/GenBank/DDBJ databases">
        <title>Updated reference genomes for cyclostephanoid diatoms.</title>
        <authorList>
            <person name="Roberts W.R."/>
            <person name="Alverson A.J."/>
        </authorList>
    </citation>
    <scope>NUCLEOTIDE SEQUENCE [LARGE SCALE GENOMIC DNA]</scope>
    <source>
        <strain evidence="21 22">AJA232-27</strain>
    </source>
</reference>
<dbReference type="PROSITE" id="PS00850">
    <property type="entry name" value="GLY_RADICAL_1"/>
    <property type="match status" value="1"/>
</dbReference>
<keyword evidence="6" id="KW-0004">4Fe-4S</keyword>
<comment type="subcellular location">
    <subcellularLocation>
        <location evidence="2">Cytoplasm</location>
    </subcellularLocation>
</comment>
<dbReference type="InterPro" id="IPR004184">
    <property type="entry name" value="PFL_dom"/>
</dbReference>
<dbReference type="GO" id="GO:0051539">
    <property type="term" value="F:4 iron, 4 sulfur cluster binding"/>
    <property type="evidence" value="ECO:0007669"/>
    <property type="project" value="UniProtKB-KW"/>
</dbReference>
<evidence type="ECO:0000256" key="15">
    <source>
        <dbReference type="ARBA" id="ARBA00023315"/>
    </source>
</evidence>
<keyword evidence="11 17" id="KW-0556">Organic radical</keyword>
<evidence type="ECO:0000256" key="3">
    <source>
        <dbReference type="ARBA" id="ARBA00008375"/>
    </source>
</evidence>
<feature type="modified residue" description="Glycine radical" evidence="17">
    <location>
        <position position="771"/>
    </location>
</feature>
<evidence type="ECO:0000256" key="6">
    <source>
        <dbReference type="ARBA" id="ARBA00022485"/>
    </source>
</evidence>
<keyword evidence="22" id="KW-1185">Reference proteome</keyword>
<evidence type="ECO:0000256" key="2">
    <source>
        <dbReference type="ARBA" id="ARBA00004496"/>
    </source>
</evidence>
<dbReference type="GO" id="GO:0005737">
    <property type="term" value="C:cytoplasm"/>
    <property type="evidence" value="ECO:0007669"/>
    <property type="project" value="UniProtKB-SubCell"/>
</dbReference>
<comment type="cofactor">
    <cofactor evidence="1">
        <name>[4Fe-4S] cluster</name>
        <dbReference type="ChEBI" id="CHEBI:49883"/>
    </cofactor>
</comment>
<evidence type="ECO:0000256" key="12">
    <source>
        <dbReference type="ARBA" id="ARBA00023002"/>
    </source>
</evidence>
<evidence type="ECO:0000259" key="18">
    <source>
        <dbReference type="PROSITE" id="PS51149"/>
    </source>
</evidence>
<evidence type="ECO:0000256" key="7">
    <source>
        <dbReference type="ARBA" id="ARBA00022490"/>
    </source>
</evidence>
<keyword evidence="8" id="KW-0808">Transferase</keyword>
<dbReference type="GO" id="GO:0008861">
    <property type="term" value="F:formate C-acetyltransferase activity"/>
    <property type="evidence" value="ECO:0007669"/>
    <property type="project" value="UniProtKB-EC"/>
</dbReference>
<evidence type="ECO:0000256" key="10">
    <source>
        <dbReference type="ARBA" id="ARBA00022723"/>
    </source>
</evidence>
<sequence length="1108" mass="122836">MMHAHHATAPERLWQHKALKLRYEESDGRDIKPTIKASSNNIARRVVLPTPSPMPGDCDVKHYILDHAKPYDGDSTFLASPTPRTQRALSKFKQLLAEEREAGGVLSVDTTTPSTITSHAPGYLLSKDEDIIVGMQSDSPLKRTCKPHGGYGVVKNALEAYGYEPGEKLKAFKEDVVTHNDMTFSMYTSKMKMARHAHLLTGLPDGYGRGRIIADYRRIALYGVDELIKRKSADFAAIPGSALESMRLRSEISMQIKALKQLLIMADSYGVNLRRPATTFRETAQALWLGHTAALKEQDGAAMSAGRWDTFLDIYSERDLANGITTEEEIQEVIDDLVLKMRMVRHVRTPEYNALFSGDPTWITLALGGATEDSKSMVTKTTYRFLHSLRNLGPAPEPNLTVLWTKHHPQNFKEYCANLSIETSSIQYENDDLMRPIFGSDYAIACCVSAMRVGKDMQFFGARTNLVKLLLMVLNGGRDEIEGKLLCEPLAAACKEAGIGAGDEDEPLDYDNVARLFFDVAIPWMAELYADTMNVIHYSHDTASYENLQMSLHDSQVNHLMAFGIAGLSVVADSLAAMKYDEVYSIRDERGLTAGFTRGHPGKSTPQFGNDNPKVDDIAVRVCEKFHSALDKQQLYKNAKATLSVLTITSNVVYGKSTGATPDGRLKGEPFAPGANPMHNRDRNGAIASLSSVAKLPYSSCMDGISNTFCLTPTALGSLSVDRAPNLVTLLDGYFAQGGHHININVLNRELLKDAHLHPEKYPDLTIRVSGYAVRFNQLTPEQREEVLKRTMHGTAIASNSKLSRGTSNGRSFYHRESFNIDQTSEHLDALDLDSLVVSSDDDDNAHPRNTPVIGSVHSLETFSSNDGPGIRTLVFLQGCSKRCKFCSNPETQCVIDPFQFPEVAVSDEQVGHILNRYKHYLQPNNGGITLSGGEALLQPDFVRSVFKRAKELSLTTCLDTSGPGSKSIWNKVLPVTDYVMLCIKGMDLRLASFISGVSETSNIRAREFALHIRDNYKDIRLSLRWVLLKGMTDTDDEIQALAAFAKDLKPVFTHVELLPYHTLGKEKYEMLGQQYPLGDMKPYEYDDALIVQQKLGDLGVPSILAEQ</sequence>
<keyword evidence="14" id="KW-0411">Iron-sulfur</keyword>
<keyword evidence="9" id="KW-0949">S-adenosyl-L-methionine</keyword>
<protein>
    <recommendedName>
        <fullName evidence="5">formate C-acetyltransferase</fullName>
        <ecNumber evidence="5">2.3.1.54</ecNumber>
    </recommendedName>
</protein>
<proteinExistence type="inferred from homology"/>
<dbReference type="SFLD" id="SFLDS00029">
    <property type="entry name" value="Radical_SAM"/>
    <property type="match status" value="1"/>
</dbReference>
<name>A0ABD3M7M4_9STRA</name>
<organism evidence="21 22">
    <name type="scientific">Discostella pseudostelligera</name>
    <dbReference type="NCBI Taxonomy" id="259834"/>
    <lineage>
        <taxon>Eukaryota</taxon>
        <taxon>Sar</taxon>
        <taxon>Stramenopiles</taxon>
        <taxon>Ochrophyta</taxon>
        <taxon>Bacillariophyta</taxon>
        <taxon>Coscinodiscophyceae</taxon>
        <taxon>Thalassiosirophycidae</taxon>
        <taxon>Stephanodiscales</taxon>
        <taxon>Stephanodiscaceae</taxon>
        <taxon>Discostella</taxon>
    </lineage>
</organism>
<dbReference type="PROSITE" id="PS51918">
    <property type="entry name" value="RADICAL_SAM"/>
    <property type="match status" value="1"/>
</dbReference>
<keyword evidence="15" id="KW-0012">Acyltransferase</keyword>
<dbReference type="SFLD" id="SFLDG01066">
    <property type="entry name" value="organic_radical-activating_enz"/>
    <property type="match status" value="1"/>
</dbReference>
<dbReference type="Pfam" id="PF01228">
    <property type="entry name" value="Gly_radical"/>
    <property type="match status" value="1"/>
</dbReference>
<evidence type="ECO:0000256" key="8">
    <source>
        <dbReference type="ARBA" id="ARBA00022679"/>
    </source>
</evidence>
<dbReference type="Proteomes" id="UP001530293">
    <property type="component" value="Unassembled WGS sequence"/>
</dbReference>
<dbReference type="Pfam" id="PF13353">
    <property type="entry name" value="Fer4_12"/>
    <property type="match status" value="1"/>
</dbReference>
<evidence type="ECO:0000256" key="11">
    <source>
        <dbReference type="ARBA" id="ARBA00022818"/>
    </source>
</evidence>
<dbReference type="EMBL" id="JALLBG020000194">
    <property type="protein sequence ID" value="KAL3760044.1"/>
    <property type="molecule type" value="Genomic_DNA"/>
</dbReference>
<evidence type="ECO:0000256" key="9">
    <source>
        <dbReference type="ARBA" id="ARBA00022691"/>
    </source>
</evidence>
<dbReference type="InterPro" id="IPR013785">
    <property type="entry name" value="Aldolase_TIM"/>
</dbReference>
<feature type="domain" description="Glycine radical" evidence="18">
    <location>
        <begin position="673"/>
        <end position="796"/>
    </location>
</feature>
<feature type="domain" description="PFL" evidence="19">
    <location>
        <begin position="66"/>
        <end position="666"/>
    </location>
</feature>
<evidence type="ECO:0000259" key="19">
    <source>
        <dbReference type="PROSITE" id="PS51554"/>
    </source>
</evidence>
<evidence type="ECO:0000313" key="22">
    <source>
        <dbReference type="Proteomes" id="UP001530293"/>
    </source>
</evidence>
<comment type="similarity">
    <text evidence="3">Belongs to the glycyl radical enzyme (GRE) family. PFL subfamily.</text>
</comment>
<keyword evidence="10" id="KW-0479">Metal-binding</keyword>
<dbReference type="PANTHER" id="PTHR30191">
    <property type="entry name" value="FORMATE ACETYLTRANSFERASE"/>
    <property type="match status" value="1"/>
</dbReference>
<dbReference type="InterPro" id="IPR001150">
    <property type="entry name" value="Gly_radical"/>
</dbReference>
<dbReference type="Gene3D" id="3.20.20.70">
    <property type="entry name" value="Aldolase class I"/>
    <property type="match status" value="1"/>
</dbReference>
<feature type="domain" description="Radical SAM core" evidence="20">
    <location>
        <begin position="866"/>
        <end position="1099"/>
    </location>
</feature>
<dbReference type="CDD" id="cd01335">
    <property type="entry name" value="Radical_SAM"/>
    <property type="match status" value="1"/>
</dbReference>
<gene>
    <name evidence="21" type="ORF">ACHAWU_006592</name>
</gene>
<comment type="catalytic activity">
    <reaction evidence="16">
        <text>formate + acetyl-CoA = pyruvate + CoA</text>
        <dbReference type="Rhea" id="RHEA:11844"/>
        <dbReference type="ChEBI" id="CHEBI:15361"/>
        <dbReference type="ChEBI" id="CHEBI:15740"/>
        <dbReference type="ChEBI" id="CHEBI:57287"/>
        <dbReference type="ChEBI" id="CHEBI:57288"/>
        <dbReference type="EC" id="2.3.1.54"/>
    </reaction>
</comment>
<dbReference type="AlphaFoldDB" id="A0ABD3M7M4"/>
<accession>A0ABD3M7M4</accession>
<dbReference type="InterPro" id="IPR001989">
    <property type="entry name" value="Radical_activat_CS"/>
</dbReference>
<dbReference type="Pfam" id="PF02901">
    <property type="entry name" value="PFL-like"/>
    <property type="match status" value="1"/>
</dbReference>
<dbReference type="Gene3D" id="3.20.70.20">
    <property type="match status" value="1"/>
</dbReference>
<comment type="similarity">
    <text evidence="4">Belongs to the organic radical-activating enzymes family.</text>
</comment>
<dbReference type="GO" id="GO:0046872">
    <property type="term" value="F:metal ion binding"/>
    <property type="evidence" value="ECO:0007669"/>
    <property type="project" value="UniProtKB-KW"/>
</dbReference>
<dbReference type="PROSITE" id="PS01087">
    <property type="entry name" value="RADICAL_ACTIVATING"/>
    <property type="match status" value="1"/>
</dbReference>
<dbReference type="PROSITE" id="PS51554">
    <property type="entry name" value="PFL"/>
    <property type="match status" value="1"/>
</dbReference>
<dbReference type="PROSITE" id="PS51149">
    <property type="entry name" value="GLY_RADICAL_2"/>
    <property type="match status" value="1"/>
</dbReference>
<dbReference type="PANTHER" id="PTHR30191:SF0">
    <property type="entry name" value="FORMATE ACETYLTRANSFERASE 1"/>
    <property type="match status" value="1"/>
</dbReference>
<dbReference type="InterPro" id="IPR019777">
    <property type="entry name" value="Form_AcTrfase_GR_CS"/>
</dbReference>